<dbReference type="CDD" id="cd00807">
    <property type="entry name" value="GlnRS_core"/>
    <property type="match status" value="1"/>
</dbReference>
<keyword evidence="4 9" id="KW-0547">Nucleotide-binding</keyword>
<dbReference type="PROSITE" id="PS00178">
    <property type="entry name" value="AA_TRNA_LIGASE_I"/>
    <property type="match status" value="1"/>
</dbReference>
<keyword evidence="2 9" id="KW-0963">Cytoplasm</keyword>
<comment type="subunit">
    <text evidence="9">Monomer.</text>
</comment>
<dbReference type="InterPro" id="IPR014729">
    <property type="entry name" value="Rossmann-like_a/b/a_fold"/>
</dbReference>
<dbReference type="GO" id="GO:0005524">
    <property type="term" value="F:ATP binding"/>
    <property type="evidence" value="ECO:0007669"/>
    <property type="project" value="UniProtKB-UniRule"/>
</dbReference>
<dbReference type="InterPro" id="IPR000924">
    <property type="entry name" value="Glu/Gln-tRNA-synth"/>
</dbReference>
<dbReference type="GO" id="GO:0006424">
    <property type="term" value="P:glutamyl-tRNA aminoacylation"/>
    <property type="evidence" value="ECO:0007669"/>
    <property type="project" value="UniProtKB-UniRule"/>
</dbReference>
<feature type="region of interest" description="Disordered" evidence="11">
    <location>
        <begin position="1"/>
        <end position="25"/>
    </location>
</feature>
<dbReference type="EMBL" id="QOWE01000025">
    <property type="protein sequence ID" value="RCR66654.1"/>
    <property type="molecule type" value="Genomic_DNA"/>
</dbReference>
<dbReference type="GO" id="GO:0004819">
    <property type="term" value="F:glutamine-tRNA ligase activity"/>
    <property type="evidence" value="ECO:0007669"/>
    <property type="project" value="UniProtKB-UniRule"/>
</dbReference>
<evidence type="ECO:0000256" key="1">
    <source>
        <dbReference type="ARBA" id="ARBA00005594"/>
    </source>
</evidence>
<evidence type="ECO:0000256" key="4">
    <source>
        <dbReference type="ARBA" id="ARBA00022741"/>
    </source>
</evidence>
<feature type="domain" description="Glutamyl/glutaminyl-tRNA synthetase class Ib catalytic" evidence="12">
    <location>
        <begin position="48"/>
        <end position="355"/>
    </location>
</feature>
<feature type="compositionally biased region" description="Polar residues" evidence="11">
    <location>
        <begin position="1"/>
        <end position="13"/>
    </location>
</feature>
<dbReference type="InterPro" id="IPR020056">
    <property type="entry name" value="Rbsml_bL25/Gln-tRNA_synth_N"/>
</dbReference>
<feature type="domain" description="tRNA synthetases class I (E and Q) anti-codon binding" evidence="14">
    <location>
        <begin position="477"/>
        <end position="550"/>
    </location>
</feature>
<dbReference type="Proteomes" id="UP000253383">
    <property type="component" value="Unassembled WGS sequence"/>
</dbReference>
<dbReference type="EC" id="6.1.1.18" evidence="9"/>
<dbReference type="PANTHER" id="PTHR43097:SF5">
    <property type="entry name" value="GLUTAMATE--TRNA LIGASE"/>
    <property type="match status" value="1"/>
</dbReference>
<sequence>MPEVPNDTNNRISNESERRSDAPAERSLNFIEQIVEEDIANGKNGGRVHTRFPPEPNGYLHIGHAKSICLNFGLADKYGGKTNLRFDDTNPVTEDTEYVESIKADVRWLGFEWENEFYASDYFDQLYAFAENLIQKGYAYVDDSTAEVIAAQKGTPTEPGKESPYRTRSVEENMDLFRRMKAGEYPDGAKVLRAKIDMASPNMHFRDPIMYRIKHAHHHRTGDAWCIYPMYDFAHGQSDSIEQITHSLCTLEFEVHRPVYDWYIEKLGIFPSRQIEFARLNLTYTVMSKRKLLQLVNEGHVTGWDDPRMPTIAGIRRRGYTSASIREFADRIGIAKRDNLIDVGLLEFCIREELNKTTTRVMAVVDEKPIKVVLTNYPEGQVDEVAIENNPEDHESGHRNVPFSRELYIERDDFLENPPKKYFRLSPGGMVRLKGAYIIKCEEVVKNEEGDIVELRCVYIPESRSGSDTSGINVKGTIHWVSVAHAVEAEVRLYDRLLTSEDPSSEDRDFKEFINPKSLEIVRAYVEPSLKTAQPGDRFQFIRKGYFCIDPDSSNEKLVFNRTVTLKDTWAKEQRKS</sequence>
<evidence type="ECO:0000256" key="2">
    <source>
        <dbReference type="ARBA" id="ARBA00022490"/>
    </source>
</evidence>
<dbReference type="InterPro" id="IPR020059">
    <property type="entry name" value="Glu/Gln-tRNA-synth_Ib_codon-bd"/>
</dbReference>
<keyword evidence="5 9" id="KW-0067">ATP-binding</keyword>
<gene>
    <name evidence="9" type="primary">glnS</name>
    <name evidence="15" type="ORF">DUE52_25470</name>
</gene>
<evidence type="ECO:0000256" key="5">
    <source>
        <dbReference type="ARBA" id="ARBA00022840"/>
    </source>
</evidence>
<dbReference type="HAMAP" id="MF_00126">
    <property type="entry name" value="Gln_tRNA_synth"/>
    <property type="match status" value="1"/>
</dbReference>
<dbReference type="NCBIfam" id="TIGR00440">
    <property type="entry name" value="glnS"/>
    <property type="match status" value="1"/>
</dbReference>
<dbReference type="GO" id="GO:0005829">
    <property type="term" value="C:cytosol"/>
    <property type="evidence" value="ECO:0007669"/>
    <property type="project" value="TreeGrafter"/>
</dbReference>
<evidence type="ECO:0000313" key="16">
    <source>
        <dbReference type="Proteomes" id="UP000253383"/>
    </source>
</evidence>
<dbReference type="FunFam" id="3.40.50.620:FF:000037">
    <property type="entry name" value="Glutamine--tRNA ligase cytoplasmic"/>
    <property type="match status" value="1"/>
</dbReference>
<reference evidence="15 16" key="1">
    <citation type="submission" date="2018-07" db="EMBL/GenBank/DDBJ databases">
        <title>Genome analysis of Larkinella rosea.</title>
        <authorList>
            <person name="Zhou Z."/>
            <person name="Wang G."/>
        </authorList>
    </citation>
    <scope>NUCLEOTIDE SEQUENCE [LARGE SCALE GENOMIC DNA]</scope>
    <source>
        <strain evidence="16">zzj9</strain>
    </source>
</reference>
<dbReference type="AlphaFoldDB" id="A0A368JJ03"/>
<evidence type="ECO:0000256" key="11">
    <source>
        <dbReference type="SAM" id="MobiDB-lite"/>
    </source>
</evidence>
<dbReference type="InterPro" id="IPR011035">
    <property type="entry name" value="Ribosomal_bL25/Gln-tRNA_synth"/>
</dbReference>
<evidence type="ECO:0000259" key="12">
    <source>
        <dbReference type="Pfam" id="PF00749"/>
    </source>
</evidence>
<dbReference type="Gene3D" id="3.40.50.620">
    <property type="entry name" value="HUPs"/>
    <property type="match status" value="1"/>
</dbReference>
<evidence type="ECO:0000256" key="3">
    <source>
        <dbReference type="ARBA" id="ARBA00022598"/>
    </source>
</evidence>
<dbReference type="InterPro" id="IPR004514">
    <property type="entry name" value="Gln-tRNA-synth"/>
</dbReference>
<keyword evidence="16" id="KW-1185">Reference proteome</keyword>
<dbReference type="InterPro" id="IPR022861">
    <property type="entry name" value="Gln_tRNA_ligase_bac"/>
</dbReference>
<dbReference type="OrthoDB" id="9801560at2"/>
<dbReference type="Pfam" id="PF20974">
    <property type="entry name" value="tRNA-synt_1c_C2"/>
    <property type="match status" value="1"/>
</dbReference>
<dbReference type="Pfam" id="PF03950">
    <property type="entry name" value="tRNA-synt_1c_C"/>
    <property type="match status" value="1"/>
</dbReference>
<feature type="binding site" evidence="9">
    <location>
        <begin position="279"/>
        <end position="280"/>
    </location>
    <ligand>
        <name>ATP</name>
        <dbReference type="ChEBI" id="CHEBI:30616"/>
    </ligand>
</feature>
<dbReference type="InterPro" id="IPR050132">
    <property type="entry name" value="Gln/Glu-tRNA_Ligase"/>
</dbReference>
<evidence type="ECO:0000259" key="14">
    <source>
        <dbReference type="Pfam" id="PF20974"/>
    </source>
</evidence>
<evidence type="ECO:0000256" key="6">
    <source>
        <dbReference type="ARBA" id="ARBA00022917"/>
    </source>
</evidence>
<name>A0A368JJ03_9BACT</name>
<dbReference type="SUPFAM" id="SSF52374">
    <property type="entry name" value="Nucleotidylyl transferase"/>
    <property type="match status" value="1"/>
</dbReference>
<feature type="compositionally biased region" description="Basic and acidic residues" evidence="11">
    <location>
        <begin position="14"/>
        <end position="24"/>
    </location>
</feature>
<comment type="similarity">
    <text evidence="1 9 10">Belongs to the class-I aminoacyl-tRNA synthetase family.</text>
</comment>
<feature type="binding site" evidence="9">
    <location>
        <begin position="287"/>
        <end position="289"/>
    </location>
    <ligand>
        <name>ATP</name>
        <dbReference type="ChEBI" id="CHEBI:30616"/>
    </ligand>
</feature>
<evidence type="ECO:0000259" key="13">
    <source>
        <dbReference type="Pfam" id="PF03950"/>
    </source>
</evidence>
<feature type="binding site" evidence="9">
    <location>
        <position position="250"/>
    </location>
    <ligand>
        <name>ATP</name>
        <dbReference type="ChEBI" id="CHEBI:30616"/>
    </ligand>
</feature>
<feature type="binding site" evidence="9">
    <location>
        <position position="231"/>
    </location>
    <ligand>
        <name>L-glutamine</name>
        <dbReference type="ChEBI" id="CHEBI:58359"/>
    </ligand>
</feature>
<evidence type="ECO:0000256" key="8">
    <source>
        <dbReference type="ARBA" id="ARBA00048270"/>
    </source>
</evidence>
<feature type="binding site" evidence="9">
    <location>
        <position position="87"/>
    </location>
    <ligand>
        <name>L-glutamine</name>
        <dbReference type="ChEBI" id="CHEBI:58359"/>
    </ligand>
</feature>
<organism evidence="15 16">
    <name type="scientific">Larkinella punicea</name>
    <dbReference type="NCBI Taxonomy" id="2315727"/>
    <lineage>
        <taxon>Bacteria</taxon>
        <taxon>Pseudomonadati</taxon>
        <taxon>Bacteroidota</taxon>
        <taxon>Cytophagia</taxon>
        <taxon>Cytophagales</taxon>
        <taxon>Spirosomataceae</taxon>
        <taxon>Larkinella</taxon>
    </lineage>
</organism>
<dbReference type="InterPro" id="IPR049437">
    <property type="entry name" value="tRNA-synt_1c_C2"/>
</dbReference>
<proteinExistence type="inferred from homology"/>
<feature type="short sequence motif" description="'KMSKS' region" evidence="9">
    <location>
        <begin position="286"/>
        <end position="290"/>
    </location>
</feature>
<evidence type="ECO:0000256" key="9">
    <source>
        <dbReference type="HAMAP-Rule" id="MF_00126"/>
    </source>
</evidence>
<feature type="binding site" evidence="9">
    <location>
        <begin position="61"/>
        <end position="67"/>
    </location>
    <ligand>
        <name>ATP</name>
        <dbReference type="ChEBI" id="CHEBI:30616"/>
    </ligand>
</feature>
<keyword evidence="6 9" id="KW-0648">Protein biosynthesis</keyword>
<dbReference type="Pfam" id="PF00749">
    <property type="entry name" value="tRNA-synt_1c"/>
    <property type="match status" value="1"/>
</dbReference>
<dbReference type="Gene3D" id="2.40.240.10">
    <property type="entry name" value="Ribosomal Protein L25, Chain P"/>
    <property type="match status" value="2"/>
</dbReference>
<feature type="binding site" evidence="9">
    <location>
        <begin position="55"/>
        <end position="57"/>
    </location>
    <ligand>
        <name>ATP</name>
        <dbReference type="ChEBI" id="CHEBI:30616"/>
    </ligand>
</feature>
<dbReference type="SUPFAM" id="SSF50715">
    <property type="entry name" value="Ribosomal protein L25-like"/>
    <property type="match status" value="1"/>
</dbReference>
<accession>A0A368JJ03</accession>
<keyword evidence="7 9" id="KW-0030">Aminoacyl-tRNA synthetase</keyword>
<comment type="subcellular location">
    <subcellularLocation>
        <location evidence="9">Cytoplasm</location>
    </subcellularLocation>
</comment>
<dbReference type="GO" id="GO:0006425">
    <property type="term" value="P:glutaminyl-tRNA aminoacylation"/>
    <property type="evidence" value="ECO:0007669"/>
    <property type="project" value="UniProtKB-UniRule"/>
</dbReference>
<comment type="caution">
    <text evidence="9">Lacks conserved residue(s) required for the propagation of feature annotation.</text>
</comment>
<dbReference type="NCBIfam" id="NF011291">
    <property type="entry name" value="PRK14703.1"/>
    <property type="match status" value="1"/>
</dbReference>
<evidence type="ECO:0000256" key="7">
    <source>
        <dbReference type="ARBA" id="ARBA00023146"/>
    </source>
</evidence>
<feature type="short sequence motif" description="'HIGH' region" evidence="9">
    <location>
        <begin position="54"/>
        <end position="64"/>
    </location>
</feature>
<dbReference type="PANTHER" id="PTHR43097">
    <property type="entry name" value="GLUTAMINE-TRNA LIGASE"/>
    <property type="match status" value="1"/>
</dbReference>
<comment type="caution">
    <text evidence="15">The sequence shown here is derived from an EMBL/GenBank/DDBJ whole genome shotgun (WGS) entry which is preliminary data.</text>
</comment>
<dbReference type="InterPro" id="IPR001412">
    <property type="entry name" value="aa-tRNA-synth_I_CS"/>
</dbReference>
<feature type="domain" description="Glutamyl/glutaminyl-tRNA synthetase class Ib anti-codon binding" evidence="13">
    <location>
        <begin position="359"/>
        <end position="459"/>
    </location>
</feature>
<comment type="catalytic activity">
    <reaction evidence="8 9">
        <text>tRNA(Gln) + L-glutamine + ATP = L-glutaminyl-tRNA(Gln) + AMP + diphosphate</text>
        <dbReference type="Rhea" id="RHEA:20121"/>
        <dbReference type="Rhea" id="RHEA-COMP:9662"/>
        <dbReference type="Rhea" id="RHEA-COMP:9681"/>
        <dbReference type="ChEBI" id="CHEBI:30616"/>
        <dbReference type="ChEBI" id="CHEBI:33019"/>
        <dbReference type="ChEBI" id="CHEBI:58359"/>
        <dbReference type="ChEBI" id="CHEBI:78442"/>
        <dbReference type="ChEBI" id="CHEBI:78521"/>
        <dbReference type="ChEBI" id="CHEBI:456215"/>
        <dbReference type="EC" id="6.1.1.18"/>
    </reaction>
</comment>
<protein>
    <recommendedName>
        <fullName evidence="9">Glutamine--tRNA ligase</fullName>
        <ecNumber evidence="9">6.1.1.18</ecNumber>
    </recommendedName>
    <alternativeName>
        <fullName evidence="9">Glutaminyl-tRNA synthetase</fullName>
        <shortName evidence="9">GlnRS</shortName>
    </alternativeName>
</protein>
<dbReference type="InterPro" id="IPR020058">
    <property type="entry name" value="Glu/Gln-tRNA-synth_Ib_cat-dom"/>
</dbReference>
<dbReference type="RefSeq" id="WP_114408902.1">
    <property type="nucleotide sequence ID" value="NZ_QOWE01000025.1"/>
</dbReference>
<evidence type="ECO:0000256" key="10">
    <source>
        <dbReference type="RuleBase" id="RU363037"/>
    </source>
</evidence>
<evidence type="ECO:0000313" key="15">
    <source>
        <dbReference type="EMBL" id="RCR66654.1"/>
    </source>
</evidence>
<keyword evidence="3 9" id="KW-0436">Ligase</keyword>
<dbReference type="PRINTS" id="PR00987">
    <property type="entry name" value="TRNASYNTHGLU"/>
</dbReference>